<feature type="site" description="Increases basicity of active site His" evidence="4">
    <location>
        <position position="129"/>
    </location>
</feature>
<dbReference type="InterPro" id="IPR018357">
    <property type="entry name" value="Hexapep_transf_CS"/>
</dbReference>
<gene>
    <name evidence="7" type="ORF">SAMN05444409_2440</name>
</gene>
<dbReference type="OrthoDB" id="9794407at2"/>
<dbReference type="InterPro" id="IPR041561">
    <property type="entry name" value="PglD_N"/>
</dbReference>
<evidence type="ECO:0000313" key="8">
    <source>
        <dbReference type="Proteomes" id="UP000185207"/>
    </source>
</evidence>
<dbReference type="Gene3D" id="3.40.50.20">
    <property type="match status" value="1"/>
</dbReference>
<dbReference type="PANTHER" id="PTHR43300:SF7">
    <property type="entry name" value="UDP-N-ACETYLBACILLOSAMINE N-ACETYLTRANSFERASE"/>
    <property type="match status" value="1"/>
</dbReference>
<dbReference type="RefSeq" id="WP_074235487.1">
    <property type="nucleotide sequence ID" value="NZ_FSRK01000001.1"/>
</dbReference>
<evidence type="ECO:0000256" key="5">
    <source>
        <dbReference type="PIRSR" id="PIRSR620019-2"/>
    </source>
</evidence>
<dbReference type="NCBIfam" id="TIGR03570">
    <property type="entry name" value="NeuD_NnaD"/>
    <property type="match status" value="1"/>
</dbReference>
<dbReference type="PROSITE" id="PS00101">
    <property type="entry name" value="HEXAPEP_TRANSFERASES"/>
    <property type="match status" value="1"/>
</dbReference>
<evidence type="ECO:0000313" key="7">
    <source>
        <dbReference type="EMBL" id="SIO18670.1"/>
    </source>
</evidence>
<feature type="active site" description="Proton acceptor" evidence="4">
    <location>
        <position position="128"/>
    </location>
</feature>
<accession>A0A1N6HFW7</accession>
<dbReference type="AlphaFoldDB" id="A0A1N6HFW7"/>
<evidence type="ECO:0000259" key="6">
    <source>
        <dbReference type="Pfam" id="PF17836"/>
    </source>
</evidence>
<keyword evidence="7" id="KW-0012">Acyltransferase</keyword>
<dbReference type="InterPro" id="IPR011004">
    <property type="entry name" value="Trimer_LpxA-like_sf"/>
</dbReference>
<dbReference type="STRING" id="1416779.SAMN05444409_2440"/>
<evidence type="ECO:0000256" key="3">
    <source>
        <dbReference type="ARBA" id="ARBA00022737"/>
    </source>
</evidence>
<feature type="domain" description="PglD N-terminal" evidence="6">
    <location>
        <begin position="5"/>
        <end position="71"/>
    </location>
</feature>
<feature type="binding site" evidence="5">
    <location>
        <position position="137"/>
    </location>
    <ligand>
        <name>acetyl-CoA</name>
        <dbReference type="ChEBI" id="CHEBI:57288"/>
    </ligand>
</feature>
<dbReference type="InterPro" id="IPR050179">
    <property type="entry name" value="Trans_hexapeptide_repeat"/>
</dbReference>
<reference evidence="8" key="1">
    <citation type="submission" date="2016-11" db="EMBL/GenBank/DDBJ databases">
        <authorList>
            <person name="Varghese N."/>
            <person name="Submissions S."/>
        </authorList>
    </citation>
    <scope>NUCLEOTIDE SEQUENCE [LARGE SCALE GENOMIC DNA]</scope>
    <source>
        <strain evidence="8">DSM 27623</strain>
    </source>
</reference>
<dbReference type="InterPro" id="IPR020019">
    <property type="entry name" value="AcTrfase_PglD-like"/>
</dbReference>
<evidence type="ECO:0000256" key="2">
    <source>
        <dbReference type="ARBA" id="ARBA00022679"/>
    </source>
</evidence>
<dbReference type="PANTHER" id="PTHR43300">
    <property type="entry name" value="ACETYLTRANSFERASE"/>
    <property type="match status" value="1"/>
</dbReference>
<feature type="binding site" evidence="5">
    <location>
        <position position="64"/>
    </location>
    <ligand>
        <name>substrate</name>
    </ligand>
</feature>
<dbReference type="Pfam" id="PF17836">
    <property type="entry name" value="PglD_N"/>
    <property type="match status" value="1"/>
</dbReference>
<protein>
    <submittedName>
        <fullName evidence="7">Sugar O-acyltransferase, sialic acid O-acetyltransferase NeuD family</fullName>
    </submittedName>
</protein>
<feature type="binding site" evidence="5">
    <location>
        <position position="158"/>
    </location>
    <ligand>
        <name>acetyl-CoA</name>
        <dbReference type="ChEBI" id="CHEBI:57288"/>
    </ligand>
</feature>
<dbReference type="Proteomes" id="UP000185207">
    <property type="component" value="Unassembled WGS sequence"/>
</dbReference>
<evidence type="ECO:0000256" key="1">
    <source>
        <dbReference type="ARBA" id="ARBA00007274"/>
    </source>
</evidence>
<dbReference type="EMBL" id="FSRK01000001">
    <property type="protein sequence ID" value="SIO18670.1"/>
    <property type="molecule type" value="Genomic_DNA"/>
</dbReference>
<dbReference type="GO" id="GO:0016746">
    <property type="term" value="F:acyltransferase activity"/>
    <property type="evidence" value="ECO:0007669"/>
    <property type="project" value="UniProtKB-KW"/>
</dbReference>
<proteinExistence type="inferred from homology"/>
<keyword evidence="3" id="KW-0677">Repeat</keyword>
<evidence type="ECO:0000256" key="4">
    <source>
        <dbReference type="PIRSR" id="PIRSR620019-1"/>
    </source>
</evidence>
<organism evidence="7 8">
    <name type="scientific">Epilithonimonas zeae</name>
    <dbReference type="NCBI Taxonomy" id="1416779"/>
    <lineage>
        <taxon>Bacteria</taxon>
        <taxon>Pseudomonadati</taxon>
        <taxon>Bacteroidota</taxon>
        <taxon>Flavobacteriia</taxon>
        <taxon>Flavobacteriales</taxon>
        <taxon>Weeksellaceae</taxon>
        <taxon>Chryseobacterium group</taxon>
        <taxon>Epilithonimonas</taxon>
    </lineage>
</organism>
<dbReference type="CDD" id="cd03360">
    <property type="entry name" value="LbH_AT_putative"/>
    <property type="match status" value="1"/>
</dbReference>
<name>A0A1N6HFW7_9FLAO</name>
<dbReference type="SUPFAM" id="SSF51161">
    <property type="entry name" value="Trimeric LpxA-like enzymes"/>
    <property type="match status" value="1"/>
</dbReference>
<keyword evidence="8" id="KW-1185">Reference proteome</keyword>
<comment type="similarity">
    <text evidence="1">Belongs to the transferase hexapeptide repeat family.</text>
</comment>
<dbReference type="Gene3D" id="2.160.10.10">
    <property type="entry name" value="Hexapeptide repeat proteins"/>
    <property type="match status" value="1"/>
</dbReference>
<sequence>MNKEVCILGAGGHAKVVIEIAEDLGYKITGIYDQNINVTTILDYNVSNDIDSLLQKENIFYAFGSNYNRKSNSLKYKSADFNLIHPSSIISRTAVFGHGNVVMAGAVINSSVQVGNHCVVNTSACIDHDCEIEDFVHISPNAALAGNIKVKEGAQVGIGASIKQNVIIGKWSVVGAGAVVINDVPDNVIVVGNPAKIINNIPK</sequence>
<keyword evidence="2 7" id="KW-0808">Transferase</keyword>